<evidence type="ECO:0000256" key="5">
    <source>
        <dbReference type="ARBA" id="ARBA00022842"/>
    </source>
</evidence>
<dbReference type="PRINTS" id="PR00095">
    <property type="entry name" value="ANTSNTHASEI"/>
</dbReference>
<evidence type="ECO:0000256" key="3">
    <source>
        <dbReference type="ARBA" id="ARBA00020653"/>
    </source>
</evidence>
<keyword evidence="4" id="KW-0479">Metal-binding</keyword>
<dbReference type="InterPro" id="IPR006805">
    <property type="entry name" value="Anth_synth_I_N"/>
</dbReference>
<accession>A0A4U8SA77</accession>
<dbReference type="PANTHER" id="PTHR11236">
    <property type="entry name" value="AMINOBENZOATE/ANTHRANILATE SYNTHASE"/>
    <property type="match status" value="1"/>
</dbReference>
<sequence length="513" mass="58253">MMQQDDMQFAYTYMNANMHTPLAVYKGINAHFLLESASLESGKGRYSIIVRNINFGLQKYSQDSKMLYTFETYIKDSPKNRANSFLLSNLAEYTELPPFLMQLKDSISSIQNNHARKGSDVDFDFLELAKIFRNALPKIPKILKSLPLPLGGLGFVGYEFFSECENIMFQQESLYDAPEALLVFPQECIVFDHFYDSMYIVVNTLNNDAQAKLETLRKEIMSLRNTQTNELLEGHEVLESKIVYEDSKEWYEANVARIKDEIYKGTFLQCVLSRAVAIKSNMNPLHFYETLRHNNPSPYMYYLDFGAFSVIGASPEVMLQCKDNIQTLRPIAGTRKRGANAQEDRILEQELLNDEKENAEHLMLVDLGRNDIGRNAKIGSVKINAFKVIERYSSVIHIVSEVCGEIMEGRDNNDCFKACFPAGTVSGAPKIEAIKKLAQYETHKRSIYSGAILYFTRNGDLDSAITLRSAVVQNGIYYLQAGAGIVIDSDPTNEYIETCNKMKALHDILIKPN</sequence>
<evidence type="ECO:0000256" key="8">
    <source>
        <dbReference type="ARBA" id="ARBA00047683"/>
    </source>
</evidence>
<comment type="caution">
    <text evidence="11">The sequence shown here is derived from an EMBL/GenBank/DDBJ whole genome shotgun (WGS) entry which is preliminary data.</text>
</comment>
<dbReference type="Gene3D" id="3.60.120.10">
    <property type="entry name" value="Anthranilate synthase"/>
    <property type="match status" value="1"/>
</dbReference>
<dbReference type="SUPFAM" id="SSF56322">
    <property type="entry name" value="ADC synthase"/>
    <property type="match status" value="1"/>
</dbReference>
<dbReference type="InterPro" id="IPR019999">
    <property type="entry name" value="Anth_synth_I-like"/>
</dbReference>
<dbReference type="RefSeq" id="WP_034346428.1">
    <property type="nucleotide sequence ID" value="NZ_FZNG01000003.1"/>
</dbReference>
<evidence type="ECO:0000259" key="9">
    <source>
        <dbReference type="Pfam" id="PF00425"/>
    </source>
</evidence>
<evidence type="ECO:0000256" key="6">
    <source>
        <dbReference type="ARBA" id="ARBA00023239"/>
    </source>
</evidence>
<keyword evidence="5" id="KW-0460">Magnesium</keyword>
<evidence type="ECO:0000256" key="4">
    <source>
        <dbReference type="ARBA" id="ARBA00022723"/>
    </source>
</evidence>
<dbReference type="PANTHER" id="PTHR11236:SF48">
    <property type="entry name" value="ISOCHORISMATE SYNTHASE MENF"/>
    <property type="match status" value="1"/>
</dbReference>
<evidence type="ECO:0000313" key="11">
    <source>
        <dbReference type="EMBL" id="TLD82963.1"/>
    </source>
</evidence>
<name>A0A4U8SA77_9HELI</name>
<dbReference type="InterPro" id="IPR015890">
    <property type="entry name" value="Chorismate_C"/>
</dbReference>
<proteinExistence type="predicted"/>
<feature type="domain" description="Chorismate-utilising enzyme C-terminal" evidence="9">
    <location>
        <begin position="248"/>
        <end position="501"/>
    </location>
</feature>
<evidence type="ECO:0000256" key="1">
    <source>
        <dbReference type="ARBA" id="ARBA00001946"/>
    </source>
</evidence>
<dbReference type="EMBL" id="JRPL02000013">
    <property type="protein sequence ID" value="TLD82963.1"/>
    <property type="molecule type" value="Genomic_DNA"/>
</dbReference>
<dbReference type="InterPro" id="IPR005801">
    <property type="entry name" value="ADC_synthase"/>
</dbReference>
<keyword evidence="6" id="KW-0456">Lyase</keyword>
<reference evidence="11 12" key="1">
    <citation type="journal article" date="2014" name="Genome Announc.">
        <title>Draft genome sequences of eight enterohepatic helicobacter species isolated from both laboratory and wild rodents.</title>
        <authorList>
            <person name="Sheh A."/>
            <person name="Shen Z."/>
            <person name="Fox J.G."/>
        </authorList>
    </citation>
    <scope>NUCLEOTIDE SEQUENCE [LARGE SCALE GENOMIC DNA]</scope>
    <source>
        <strain evidence="11 12">ATCC 700114</strain>
    </source>
</reference>
<comment type="catalytic activity">
    <reaction evidence="8">
        <text>chorismate + L-glutamine = anthranilate + pyruvate + L-glutamate + H(+)</text>
        <dbReference type="Rhea" id="RHEA:21732"/>
        <dbReference type="ChEBI" id="CHEBI:15361"/>
        <dbReference type="ChEBI" id="CHEBI:15378"/>
        <dbReference type="ChEBI" id="CHEBI:16567"/>
        <dbReference type="ChEBI" id="CHEBI:29748"/>
        <dbReference type="ChEBI" id="CHEBI:29985"/>
        <dbReference type="ChEBI" id="CHEBI:58359"/>
        <dbReference type="EC" id="4.1.3.27"/>
    </reaction>
</comment>
<comment type="subunit">
    <text evidence="2">Heterotetramer consisting of two non-identical subunits: a beta subunit (TrpG) and a large alpha subunit (TrpE).</text>
</comment>
<comment type="function">
    <text evidence="7">Part of a heterotetrameric complex that catalyzes the two-step biosynthesis of anthranilate, an intermediate in the biosynthesis of L-tryptophan. In the first step, the glutamine-binding beta subunit (TrpG) of anthranilate synthase (AS) provides the glutamine amidotransferase activity which generates ammonia as a substrate that, along with chorismate, is used in the second step, catalyzed by the large alpha subunit of AS (TrpE) to produce anthranilate. In the absence of TrpG, TrpE can synthesize anthranilate directly from chorismate and high concentrations of ammonia.</text>
</comment>
<dbReference type="Proteomes" id="UP000029878">
    <property type="component" value="Unassembled WGS sequence"/>
</dbReference>
<dbReference type="OrthoDB" id="9803598at2"/>
<evidence type="ECO:0000313" key="12">
    <source>
        <dbReference type="Proteomes" id="UP000029878"/>
    </source>
</evidence>
<dbReference type="Pfam" id="PF04715">
    <property type="entry name" value="Anth_synt_I_N"/>
    <property type="match status" value="1"/>
</dbReference>
<organism evidence="11 12">
    <name type="scientific">Helicobacter trogontum</name>
    <dbReference type="NCBI Taxonomy" id="50960"/>
    <lineage>
        <taxon>Bacteria</taxon>
        <taxon>Pseudomonadati</taxon>
        <taxon>Campylobacterota</taxon>
        <taxon>Epsilonproteobacteria</taxon>
        <taxon>Campylobacterales</taxon>
        <taxon>Helicobacteraceae</taxon>
        <taxon>Helicobacter</taxon>
    </lineage>
</organism>
<dbReference type="GO" id="GO:0004049">
    <property type="term" value="F:anthranilate synthase activity"/>
    <property type="evidence" value="ECO:0007669"/>
    <property type="project" value="UniProtKB-EC"/>
</dbReference>
<protein>
    <recommendedName>
        <fullName evidence="3">Anthranilate synthase component 1</fullName>
    </recommendedName>
</protein>
<evidence type="ECO:0000259" key="10">
    <source>
        <dbReference type="Pfam" id="PF04715"/>
    </source>
</evidence>
<dbReference type="GO" id="GO:0046872">
    <property type="term" value="F:metal ion binding"/>
    <property type="evidence" value="ECO:0007669"/>
    <property type="project" value="UniProtKB-KW"/>
</dbReference>
<feature type="domain" description="Anthranilate synthase component I N-terminal" evidence="10">
    <location>
        <begin position="19"/>
        <end position="200"/>
    </location>
</feature>
<gene>
    <name evidence="11" type="ORF">LS81_006350</name>
</gene>
<comment type="cofactor">
    <cofactor evidence="1">
        <name>Mg(2+)</name>
        <dbReference type="ChEBI" id="CHEBI:18420"/>
    </cofactor>
</comment>
<evidence type="ECO:0000256" key="7">
    <source>
        <dbReference type="ARBA" id="ARBA00025634"/>
    </source>
</evidence>
<dbReference type="Pfam" id="PF00425">
    <property type="entry name" value="Chorismate_bind"/>
    <property type="match status" value="1"/>
</dbReference>
<dbReference type="GO" id="GO:0000162">
    <property type="term" value="P:L-tryptophan biosynthetic process"/>
    <property type="evidence" value="ECO:0007669"/>
    <property type="project" value="TreeGrafter"/>
</dbReference>
<dbReference type="AlphaFoldDB" id="A0A4U8SA77"/>
<evidence type="ECO:0000256" key="2">
    <source>
        <dbReference type="ARBA" id="ARBA00011575"/>
    </source>
</evidence>